<accession>A0ABP0C954</accession>
<evidence type="ECO:0000256" key="2">
    <source>
        <dbReference type="ARBA" id="ARBA00022827"/>
    </source>
</evidence>
<dbReference type="PANTHER" id="PTHR46972:SF1">
    <property type="entry name" value="FAD DEPENDENT OXIDOREDUCTASE DOMAIN-CONTAINING PROTEIN"/>
    <property type="match status" value="1"/>
</dbReference>
<keyword evidence="4" id="KW-0503">Monooxygenase</keyword>
<evidence type="ECO:0000313" key="8">
    <source>
        <dbReference type="Proteomes" id="UP001642406"/>
    </source>
</evidence>
<dbReference type="PANTHER" id="PTHR46972">
    <property type="entry name" value="MONOOXYGENASE ASQM-RELATED"/>
    <property type="match status" value="1"/>
</dbReference>
<organism evidence="7 8">
    <name type="scientific">Sporothrix bragantina</name>
    <dbReference type="NCBI Taxonomy" id="671064"/>
    <lineage>
        <taxon>Eukaryota</taxon>
        <taxon>Fungi</taxon>
        <taxon>Dikarya</taxon>
        <taxon>Ascomycota</taxon>
        <taxon>Pezizomycotina</taxon>
        <taxon>Sordariomycetes</taxon>
        <taxon>Sordariomycetidae</taxon>
        <taxon>Ophiostomatales</taxon>
        <taxon>Ophiostomataceae</taxon>
        <taxon>Sporothrix</taxon>
    </lineage>
</organism>
<feature type="domain" description="FAD-binding" evidence="6">
    <location>
        <begin position="181"/>
        <end position="349"/>
    </location>
</feature>
<proteinExistence type="predicted"/>
<keyword evidence="8" id="KW-1185">Reference proteome</keyword>
<dbReference type="InterPro" id="IPR002938">
    <property type="entry name" value="FAD-bd"/>
</dbReference>
<dbReference type="PRINTS" id="PR00420">
    <property type="entry name" value="RNGMNOXGNASE"/>
</dbReference>
<evidence type="ECO:0000313" key="7">
    <source>
        <dbReference type="EMBL" id="CAK7228559.1"/>
    </source>
</evidence>
<sequence>MAESMAVTASLPSTTVVLAPIPRTGRALYGHGASITAAYDRNMPHITVVITPTGCMTTPIGTFITTTDTKSGVTDTATTTGTVRNQRHTVKLSPESHAELDLLRQKIATIQQLQFWPYIRDMPRTSPAFRKMIAELKLRAPKEYQIERFDVAEDNESNATTGGLELEATLFPFPTMSQPRIAIIGAGPAGLALGALLQQQDISVTIFELRSKPTAKELGAPSGMLDLHEESGLAALAACGLMDDFGKIDTVCAESMIVMDRDGNKLHEDHGSAENRPEIARYALLSLLMSKVEPSSIRWEQKLISAEEQNDGTVSLHFQGSSSETHETFDLVIGADGAWSRIRPLLTAAKPEYSGLQYTTVTIREISTRFPELAVLVGTGVSFTLGGPDTAVLSHRGVDDTAGLYLTISHPTSENPFEGMTSSQIKDAFLGDRFAAWGPKTKALIEAGIGDEIRCGALVCKPMHRLPIGHAWQSKPCATLVGDAAHLMLPYAGEGVNLALWDALDLSKVIVKAVEDLQGGSFQERLKEPLAVFEKSMAARAAERAEETEQNRQTMFSEGGAQKMADVMKSYGPPPE</sequence>
<dbReference type="SUPFAM" id="SSF51905">
    <property type="entry name" value="FAD/NAD(P)-binding domain"/>
    <property type="match status" value="1"/>
</dbReference>
<keyword evidence="3" id="KW-0560">Oxidoreductase</keyword>
<evidence type="ECO:0000256" key="5">
    <source>
        <dbReference type="SAM" id="MobiDB-lite"/>
    </source>
</evidence>
<name>A0ABP0C954_9PEZI</name>
<evidence type="ECO:0000256" key="3">
    <source>
        <dbReference type="ARBA" id="ARBA00023002"/>
    </source>
</evidence>
<comment type="caution">
    <text evidence="7">The sequence shown here is derived from an EMBL/GenBank/DDBJ whole genome shotgun (WGS) entry which is preliminary data.</text>
</comment>
<dbReference type="InterPro" id="IPR036188">
    <property type="entry name" value="FAD/NAD-bd_sf"/>
</dbReference>
<dbReference type="Pfam" id="PF01494">
    <property type="entry name" value="FAD_binding_3"/>
    <property type="match status" value="2"/>
</dbReference>
<feature type="region of interest" description="Disordered" evidence="5">
    <location>
        <begin position="542"/>
        <end position="576"/>
    </location>
</feature>
<dbReference type="Gene3D" id="3.50.50.60">
    <property type="entry name" value="FAD/NAD(P)-binding domain"/>
    <property type="match status" value="1"/>
</dbReference>
<keyword evidence="1" id="KW-0285">Flavoprotein</keyword>
<evidence type="ECO:0000259" key="6">
    <source>
        <dbReference type="Pfam" id="PF01494"/>
    </source>
</evidence>
<feature type="domain" description="FAD-binding" evidence="6">
    <location>
        <begin position="480"/>
        <end position="513"/>
    </location>
</feature>
<dbReference type="Proteomes" id="UP001642406">
    <property type="component" value="Unassembled WGS sequence"/>
</dbReference>
<dbReference type="EMBL" id="CAWUHC010000073">
    <property type="protein sequence ID" value="CAK7228559.1"/>
    <property type="molecule type" value="Genomic_DNA"/>
</dbReference>
<keyword evidence="2" id="KW-0274">FAD</keyword>
<reference evidence="7 8" key="1">
    <citation type="submission" date="2024-01" db="EMBL/GenBank/DDBJ databases">
        <authorList>
            <person name="Allen C."/>
            <person name="Tagirdzhanova G."/>
        </authorList>
    </citation>
    <scope>NUCLEOTIDE SEQUENCE [LARGE SCALE GENOMIC DNA]</scope>
</reference>
<gene>
    <name evidence="7" type="ORF">SBRCBS47491_006946</name>
</gene>
<evidence type="ECO:0000256" key="1">
    <source>
        <dbReference type="ARBA" id="ARBA00022630"/>
    </source>
</evidence>
<protein>
    <recommendedName>
        <fullName evidence="6">FAD-binding domain-containing protein</fullName>
    </recommendedName>
</protein>
<evidence type="ECO:0000256" key="4">
    <source>
        <dbReference type="ARBA" id="ARBA00023033"/>
    </source>
</evidence>